<feature type="region of interest" description="Disordered" evidence="1">
    <location>
        <begin position="1"/>
        <end position="38"/>
    </location>
</feature>
<feature type="compositionally biased region" description="Basic and acidic residues" evidence="1">
    <location>
        <begin position="1"/>
        <end position="11"/>
    </location>
</feature>
<evidence type="ECO:0000256" key="1">
    <source>
        <dbReference type="SAM" id="MobiDB-lite"/>
    </source>
</evidence>
<dbReference type="EMBL" id="GL765351">
    <property type="protein sequence ID" value="EFZ16503.1"/>
    <property type="molecule type" value="Genomic_DNA"/>
</dbReference>
<dbReference type="AlphaFoldDB" id="E9ISF1"/>
<evidence type="ECO:0000259" key="2">
    <source>
        <dbReference type="Pfam" id="PF16012"/>
    </source>
</evidence>
<proteinExistence type="predicted"/>
<dbReference type="HOGENOM" id="CLU_1257480_0_0_1"/>
<feature type="non-terminal residue" evidence="3">
    <location>
        <position position="220"/>
    </location>
</feature>
<feature type="compositionally biased region" description="Polar residues" evidence="1">
    <location>
        <begin position="28"/>
        <end position="38"/>
    </location>
</feature>
<evidence type="ECO:0000313" key="3">
    <source>
        <dbReference type="EMBL" id="EFZ16503.1"/>
    </source>
</evidence>
<protein>
    <recommendedName>
        <fullName evidence="2">DUF4780 domain-containing protein</fullName>
    </recommendedName>
</protein>
<name>E9ISF1_SOLIN</name>
<feature type="region of interest" description="Disordered" evidence="1">
    <location>
        <begin position="65"/>
        <end position="108"/>
    </location>
</feature>
<gene>
    <name evidence="3" type="ORF">SINV_06119</name>
</gene>
<dbReference type="InterPro" id="IPR031961">
    <property type="entry name" value="DUF4780"/>
</dbReference>
<sequence length="220" mass="23870">MESEYNNKEGDATLNASTEMKAEEAATVPTTILEGSNSVEDTAQLQKCRNAPGYLNGAKGYSPYQLQIGGRGQKSGDPPSRLPGRVPFKRPNEGHSGGYPPENCGSGKGSVKPKFLDSTYKAGWMALNCADEATAKWPSENVGTLSPWEGAKLKVVEEKDLPKAIIVNAFFPDSAEDKSERILKLIKSQNEGLSTTDWRILRRTQEGSTVHLTMAPPMKP</sequence>
<accession>E9ISF1</accession>
<reference evidence="3" key="1">
    <citation type="journal article" date="2011" name="Proc. Natl. Acad. Sci. U.S.A.">
        <title>The genome of the fire ant Solenopsis invicta.</title>
        <authorList>
            <person name="Wurm Y."/>
            <person name="Wang J."/>
            <person name="Riba-Grognuz O."/>
            <person name="Corona M."/>
            <person name="Nygaard S."/>
            <person name="Hunt B.G."/>
            <person name="Ingram K.K."/>
            <person name="Falquet L."/>
            <person name="Nipitwattanaphon M."/>
            <person name="Gotzek D."/>
            <person name="Dijkstra M.B."/>
            <person name="Oettler J."/>
            <person name="Comtesse F."/>
            <person name="Shih C.J."/>
            <person name="Wu W.J."/>
            <person name="Yang C.C."/>
            <person name="Thomas J."/>
            <person name="Beaudoing E."/>
            <person name="Pradervand S."/>
            <person name="Flegel V."/>
            <person name="Cook E.D."/>
            <person name="Fabbretti R."/>
            <person name="Stockinger H."/>
            <person name="Long L."/>
            <person name="Farmerie W.G."/>
            <person name="Oakey J."/>
            <person name="Boomsma J.J."/>
            <person name="Pamilo P."/>
            <person name="Yi S.V."/>
            <person name="Heinze J."/>
            <person name="Goodisman M.A."/>
            <person name="Farinelli L."/>
            <person name="Harshman K."/>
            <person name="Hulo N."/>
            <person name="Cerutti L."/>
            <person name="Xenarios I."/>
            <person name="Shoemaker D."/>
            <person name="Keller L."/>
        </authorList>
    </citation>
    <scope>NUCLEOTIDE SEQUENCE [LARGE SCALE GENOMIC DNA]</scope>
</reference>
<dbReference type="Pfam" id="PF16012">
    <property type="entry name" value="DUF4780"/>
    <property type="match status" value="1"/>
</dbReference>
<organism>
    <name type="scientific">Solenopsis invicta</name>
    <name type="common">Red imported fire ant</name>
    <name type="synonym">Solenopsis wagneri</name>
    <dbReference type="NCBI Taxonomy" id="13686"/>
    <lineage>
        <taxon>Eukaryota</taxon>
        <taxon>Metazoa</taxon>
        <taxon>Ecdysozoa</taxon>
        <taxon>Arthropoda</taxon>
        <taxon>Hexapoda</taxon>
        <taxon>Insecta</taxon>
        <taxon>Pterygota</taxon>
        <taxon>Neoptera</taxon>
        <taxon>Endopterygota</taxon>
        <taxon>Hymenoptera</taxon>
        <taxon>Apocrita</taxon>
        <taxon>Aculeata</taxon>
        <taxon>Formicoidea</taxon>
        <taxon>Formicidae</taxon>
        <taxon>Myrmicinae</taxon>
        <taxon>Solenopsis</taxon>
    </lineage>
</organism>
<feature type="domain" description="DUF4780" evidence="2">
    <location>
        <begin position="107"/>
        <end position="214"/>
    </location>
</feature>